<dbReference type="NCBIfam" id="NF033564">
    <property type="entry name" value="transpos_ISAs1"/>
    <property type="match status" value="1"/>
</dbReference>
<dbReference type="AlphaFoldDB" id="A0A951PSN5"/>
<accession>A0A951PSN5</accession>
<reference evidence="2" key="1">
    <citation type="submission" date="2021-05" db="EMBL/GenBank/DDBJ databases">
        <authorList>
            <person name="Pietrasiak N."/>
            <person name="Ward R."/>
            <person name="Stajich J.E."/>
            <person name="Kurbessoian T."/>
        </authorList>
    </citation>
    <scope>NUCLEOTIDE SEQUENCE</scope>
    <source>
        <strain evidence="2">CPER-KK1</strain>
    </source>
</reference>
<gene>
    <name evidence="2" type="ORF">KME25_34320</name>
</gene>
<protein>
    <submittedName>
        <fullName evidence="2">ISAs1 family transposase</fullName>
    </submittedName>
</protein>
<dbReference type="Proteomes" id="UP000753908">
    <property type="component" value="Unassembled WGS sequence"/>
</dbReference>
<organism evidence="2 3">
    <name type="scientific">Symplocastrum torsivum CPER-KK1</name>
    <dbReference type="NCBI Taxonomy" id="450513"/>
    <lineage>
        <taxon>Bacteria</taxon>
        <taxon>Bacillati</taxon>
        <taxon>Cyanobacteriota</taxon>
        <taxon>Cyanophyceae</taxon>
        <taxon>Oscillatoriophycideae</taxon>
        <taxon>Oscillatoriales</taxon>
        <taxon>Microcoleaceae</taxon>
        <taxon>Symplocastrum</taxon>
    </lineage>
</organism>
<comment type="caution">
    <text evidence="2">The sequence shown here is derived from an EMBL/GenBank/DDBJ whole genome shotgun (WGS) entry which is preliminary data.</text>
</comment>
<reference evidence="2" key="2">
    <citation type="journal article" date="2022" name="Microbiol. Resour. Announc.">
        <title>Metagenome Sequencing to Explore Phylogenomics of Terrestrial Cyanobacteria.</title>
        <authorList>
            <person name="Ward R.D."/>
            <person name="Stajich J.E."/>
            <person name="Johansen J.R."/>
            <person name="Huntemann M."/>
            <person name="Clum A."/>
            <person name="Foster B."/>
            <person name="Foster B."/>
            <person name="Roux S."/>
            <person name="Palaniappan K."/>
            <person name="Varghese N."/>
            <person name="Mukherjee S."/>
            <person name="Reddy T.B.K."/>
            <person name="Daum C."/>
            <person name="Copeland A."/>
            <person name="Chen I.A."/>
            <person name="Ivanova N.N."/>
            <person name="Kyrpides N.C."/>
            <person name="Shapiro N."/>
            <person name="Eloe-Fadrosh E.A."/>
            <person name="Pietrasiak N."/>
        </authorList>
    </citation>
    <scope>NUCLEOTIDE SEQUENCE</scope>
    <source>
        <strain evidence="2">CPER-KK1</strain>
    </source>
</reference>
<dbReference type="EMBL" id="JAHHIF010000099">
    <property type="protein sequence ID" value="MBW4549440.1"/>
    <property type="molecule type" value="Genomic_DNA"/>
</dbReference>
<feature type="domain" description="H repeat-associated protein N-terminal" evidence="1">
    <location>
        <begin position="11"/>
        <end position="97"/>
    </location>
</feature>
<dbReference type="Pfam" id="PF13808">
    <property type="entry name" value="DDE_Tnp_1_assoc"/>
    <property type="match status" value="1"/>
</dbReference>
<dbReference type="InterPro" id="IPR051698">
    <property type="entry name" value="Transposase_11-like"/>
</dbReference>
<name>A0A951PSN5_9CYAN</name>
<dbReference type="PANTHER" id="PTHR30298">
    <property type="entry name" value="H REPEAT-ASSOCIATED PREDICTED TRANSPOSASE"/>
    <property type="match status" value="1"/>
</dbReference>
<sequence length="230" mass="25779">MTLNLESTILKHFDELEDPRIERTKQHQLIDIVALAILAVLAGADGWTAIETYGQGKVEWLSQFLGLPNGIPSHDTIARVFSRLDPQAFEQCFLNWIASITQALGAQVIPIDGKQLRQSFDRNQGQQAIQVVSAWASQHRIVLGQVKVEAKSNEITAIPKLLEMLSIRGCIITIDASRIRKNHAPENFALLRHLALNLLNRDKSVKGSLRQKRYRAGLDNNYLVKVITSI</sequence>
<dbReference type="InterPro" id="IPR032806">
    <property type="entry name" value="YbfD_N"/>
</dbReference>
<proteinExistence type="predicted"/>
<dbReference type="PANTHER" id="PTHR30298:SF0">
    <property type="entry name" value="PROTEIN YBFL-RELATED"/>
    <property type="match status" value="1"/>
</dbReference>
<dbReference type="InterPro" id="IPR047647">
    <property type="entry name" value="ISAs1_transpos"/>
</dbReference>
<evidence type="ECO:0000259" key="1">
    <source>
        <dbReference type="Pfam" id="PF13808"/>
    </source>
</evidence>
<evidence type="ECO:0000313" key="3">
    <source>
        <dbReference type="Proteomes" id="UP000753908"/>
    </source>
</evidence>
<evidence type="ECO:0000313" key="2">
    <source>
        <dbReference type="EMBL" id="MBW4549440.1"/>
    </source>
</evidence>